<reference evidence="2" key="1">
    <citation type="journal article" date="2007" name="Nature">
        <title>The grapevine genome sequence suggests ancestral hexaploidization in major angiosperm phyla.</title>
        <authorList>
            <consortium name="The French-Italian Public Consortium for Grapevine Genome Characterization."/>
            <person name="Jaillon O."/>
            <person name="Aury J.-M."/>
            <person name="Noel B."/>
            <person name="Policriti A."/>
            <person name="Clepet C."/>
            <person name="Casagrande A."/>
            <person name="Choisne N."/>
            <person name="Aubourg S."/>
            <person name="Vitulo N."/>
            <person name="Jubin C."/>
            <person name="Vezzi A."/>
            <person name="Legeai F."/>
            <person name="Hugueney P."/>
            <person name="Dasilva C."/>
            <person name="Horner D."/>
            <person name="Mica E."/>
            <person name="Jublot D."/>
            <person name="Poulain J."/>
            <person name="Bruyere C."/>
            <person name="Billault A."/>
            <person name="Segurens B."/>
            <person name="Gouyvenoux M."/>
            <person name="Ugarte E."/>
            <person name="Cattonaro F."/>
            <person name="Anthouard V."/>
            <person name="Vico V."/>
            <person name="Del Fabbro C."/>
            <person name="Alaux M."/>
            <person name="Di Gaspero G."/>
            <person name="Dumas V."/>
            <person name="Felice N."/>
            <person name="Paillard S."/>
            <person name="Juman I."/>
            <person name="Moroldo M."/>
            <person name="Scalabrin S."/>
            <person name="Canaguier A."/>
            <person name="Le Clainche I."/>
            <person name="Malacrida G."/>
            <person name="Durand E."/>
            <person name="Pesole G."/>
            <person name="Laucou V."/>
            <person name="Chatelet P."/>
            <person name="Merdinoglu D."/>
            <person name="Delledonne M."/>
            <person name="Pezzotti M."/>
            <person name="Lecharny A."/>
            <person name="Scarpelli C."/>
            <person name="Artiguenave F."/>
            <person name="Pe M.E."/>
            <person name="Valle G."/>
            <person name="Morgante M."/>
            <person name="Caboche M."/>
            <person name="Adam-Blondon A.-F."/>
            <person name="Weissenbach J."/>
            <person name="Quetier F."/>
            <person name="Wincker P."/>
        </authorList>
    </citation>
    <scope>NUCLEOTIDE SEQUENCE [LARGE SCALE GENOMIC DNA]</scope>
    <source>
        <strain evidence="2">cv. Pinot noir / PN40024</strain>
    </source>
</reference>
<dbReference type="InParanoid" id="F6HN12"/>
<dbReference type="EMBL" id="FN595996">
    <property type="protein sequence ID" value="CCB56067.1"/>
    <property type="molecule type" value="Genomic_DNA"/>
</dbReference>
<keyword evidence="2" id="KW-1185">Reference proteome</keyword>
<accession>F6HN12</accession>
<dbReference type="Proteomes" id="UP000009183">
    <property type="component" value="Chromosome 18, unordered"/>
</dbReference>
<proteinExistence type="predicted"/>
<protein>
    <submittedName>
        <fullName evidence="1">Uncharacterized protein</fullName>
    </submittedName>
</protein>
<dbReference type="AlphaFoldDB" id="F6HN12"/>
<gene>
    <name evidence="1" type="ordered locus">VIT_18s0001g05120</name>
</gene>
<dbReference type="HOGENOM" id="CLU_3385759_0_0_1"/>
<organism evidence="1 2">
    <name type="scientific">Vitis vinifera</name>
    <name type="common">Grape</name>
    <dbReference type="NCBI Taxonomy" id="29760"/>
    <lineage>
        <taxon>Eukaryota</taxon>
        <taxon>Viridiplantae</taxon>
        <taxon>Streptophyta</taxon>
        <taxon>Embryophyta</taxon>
        <taxon>Tracheophyta</taxon>
        <taxon>Spermatophyta</taxon>
        <taxon>Magnoliopsida</taxon>
        <taxon>eudicotyledons</taxon>
        <taxon>Gunneridae</taxon>
        <taxon>Pentapetalae</taxon>
        <taxon>rosids</taxon>
        <taxon>Vitales</taxon>
        <taxon>Vitaceae</taxon>
        <taxon>Viteae</taxon>
        <taxon>Vitis</taxon>
    </lineage>
</organism>
<evidence type="ECO:0000313" key="1">
    <source>
        <dbReference type="EMBL" id="CCB56067.1"/>
    </source>
</evidence>
<evidence type="ECO:0000313" key="2">
    <source>
        <dbReference type="Proteomes" id="UP000009183"/>
    </source>
</evidence>
<sequence length="33" mass="3579">MENPILTCIMSKKDGNNVGDIDLEVGNFILDVA</sequence>
<dbReference type="PaxDb" id="29760-VIT_18s0001g05120.t01"/>
<dbReference type="STRING" id="29760.F6HN12"/>
<name>F6HN12_VITVI</name>